<keyword evidence="2" id="KW-0812">Transmembrane</keyword>
<keyword evidence="2" id="KW-1133">Transmembrane helix</keyword>
<name>A0ABP6DYV0_9ACTN</name>
<dbReference type="RefSeq" id="WP_346146148.1">
    <property type="nucleotide sequence ID" value="NZ_BAAATE010000005.1"/>
</dbReference>
<keyword evidence="2" id="KW-0472">Membrane</keyword>
<dbReference type="Proteomes" id="UP001501666">
    <property type="component" value="Unassembled WGS sequence"/>
</dbReference>
<proteinExistence type="predicted"/>
<comment type="caution">
    <text evidence="3">The sequence shown here is derived from an EMBL/GenBank/DDBJ whole genome shotgun (WGS) entry which is preliminary data.</text>
</comment>
<protein>
    <recommendedName>
        <fullName evidence="5">CU044_5270 family protein</fullName>
    </recommendedName>
</protein>
<keyword evidence="4" id="KW-1185">Reference proteome</keyword>
<feature type="compositionally biased region" description="Polar residues" evidence="1">
    <location>
        <begin position="1"/>
        <end position="11"/>
    </location>
</feature>
<feature type="transmembrane region" description="Helical" evidence="2">
    <location>
        <begin position="53"/>
        <end position="78"/>
    </location>
</feature>
<reference evidence="4" key="1">
    <citation type="journal article" date="2019" name="Int. J. Syst. Evol. Microbiol.">
        <title>The Global Catalogue of Microorganisms (GCM) 10K type strain sequencing project: providing services to taxonomists for standard genome sequencing and annotation.</title>
        <authorList>
            <consortium name="The Broad Institute Genomics Platform"/>
            <consortium name="The Broad Institute Genome Sequencing Center for Infectious Disease"/>
            <person name="Wu L."/>
            <person name="Ma J."/>
        </authorList>
    </citation>
    <scope>NUCLEOTIDE SEQUENCE [LARGE SCALE GENOMIC DNA]</scope>
    <source>
        <strain evidence="4">JCM 6835</strain>
    </source>
</reference>
<sequence length="375" mass="40457">MDEITLLSQSLPDAPPPSAEATARAKASVLAAERASTPARKPARDRRGSRWNWGWAAGAALATATVVTTVIVLVSTMAPVAAPVLVRPTGIDLLLQAAENASRQPPADGAYWRRTQIGGGLLRTGEPPYTLRAEESTELWQPRDPATPGMMERRTRSVMPASPQDEQAWRAAGAPERVRNICPSGAGPCASVKVGAVPTDCSYWWTRDGHLPEYGVGKFTVEDLRKLPDDPDRLREALRPYHRTWSDNGFTQSFEDFLPSTASLLWMPIEPGTRAALLRMLATLPGTKVHGETVDPLGRPGISVSFDDARGTVSFGKEEVEIQGRTVIDLATGAPLADLDLAVDTGRIMGYEALESARWTDSAPQEPGNCEKAKS</sequence>
<evidence type="ECO:0000256" key="2">
    <source>
        <dbReference type="SAM" id="Phobius"/>
    </source>
</evidence>
<feature type="region of interest" description="Disordered" evidence="1">
    <location>
        <begin position="1"/>
        <end position="48"/>
    </location>
</feature>
<accession>A0ABP6DYV0</accession>
<organism evidence="3 4">
    <name type="scientific">Nonomuraea recticatena</name>
    <dbReference type="NCBI Taxonomy" id="46178"/>
    <lineage>
        <taxon>Bacteria</taxon>
        <taxon>Bacillati</taxon>
        <taxon>Actinomycetota</taxon>
        <taxon>Actinomycetes</taxon>
        <taxon>Streptosporangiales</taxon>
        <taxon>Streptosporangiaceae</taxon>
        <taxon>Nonomuraea</taxon>
    </lineage>
</organism>
<dbReference type="InterPro" id="IPR047789">
    <property type="entry name" value="CU044_5270-like"/>
</dbReference>
<dbReference type="NCBIfam" id="NF038083">
    <property type="entry name" value="CU044_5270_fam"/>
    <property type="match status" value="1"/>
</dbReference>
<evidence type="ECO:0000313" key="4">
    <source>
        <dbReference type="Proteomes" id="UP001501666"/>
    </source>
</evidence>
<gene>
    <name evidence="3" type="ORF">GCM10010412_025860</name>
</gene>
<dbReference type="EMBL" id="BAAATE010000005">
    <property type="protein sequence ID" value="GAA2656079.1"/>
    <property type="molecule type" value="Genomic_DNA"/>
</dbReference>
<evidence type="ECO:0000313" key="3">
    <source>
        <dbReference type="EMBL" id="GAA2656079.1"/>
    </source>
</evidence>
<evidence type="ECO:0000256" key="1">
    <source>
        <dbReference type="SAM" id="MobiDB-lite"/>
    </source>
</evidence>
<feature type="region of interest" description="Disordered" evidence="1">
    <location>
        <begin position="135"/>
        <end position="164"/>
    </location>
</feature>
<evidence type="ECO:0008006" key="5">
    <source>
        <dbReference type="Google" id="ProtNLM"/>
    </source>
</evidence>